<dbReference type="Gene3D" id="3.20.20.150">
    <property type="entry name" value="Divalent-metal-dependent TIM barrel enzymes"/>
    <property type="match status" value="1"/>
</dbReference>
<protein>
    <recommendedName>
        <fullName evidence="1">Xylose isomerase-like TIM barrel domain-containing protein</fullName>
    </recommendedName>
</protein>
<dbReference type="HOGENOM" id="CLU_823568_0_0_10"/>
<keyword evidence="3" id="KW-1185">Reference proteome</keyword>
<feature type="domain" description="Xylose isomerase-like TIM barrel" evidence="1">
    <location>
        <begin position="47"/>
        <end position="265"/>
    </location>
</feature>
<organism evidence="2 3">
    <name type="scientific">Robiginitalea biformata (strain ATCC BAA-864 / DSM 15991 / KCTC 12146 / HTCC2501)</name>
    <dbReference type="NCBI Taxonomy" id="313596"/>
    <lineage>
        <taxon>Bacteria</taxon>
        <taxon>Pseudomonadati</taxon>
        <taxon>Bacteroidota</taxon>
        <taxon>Flavobacteriia</taxon>
        <taxon>Flavobacteriales</taxon>
        <taxon>Flavobacteriaceae</taxon>
        <taxon>Robiginitalea</taxon>
    </lineage>
</organism>
<dbReference type="eggNOG" id="COG1082">
    <property type="taxonomic scope" value="Bacteria"/>
</dbReference>
<sequence>MPVFPSFLTAGSDNRFGVAEAGYYMRWYRDLPSTAFPPFESALEMMDHCHALGFGGVQVNVRGWDREMVREVRNRQESLGMFVEGQIRLPRDDADADRFEKEIRAGKDAGVRIFRTVCLSGRRYENFSDLESFEKFRRESREAIRRAEPIAAKHRVKLAVENHKDWRAGEMLNLLSEFDSEWIGVTLDTGNNIALLERPMEVVDALAPYTFSVHLKDMGVEEYPDGFLLSEVPLGEGYLDLQGMINRIRKENPSVRFNLEMITRDPLEVPCLTPGYWATFNQIGPAELAEFLHHIREHDTGQPLPRVSGFSDDVQLALEVANNRESLVKARELYGFS</sequence>
<gene>
    <name evidence="2" type="ordered locus">RB2501_01520</name>
</gene>
<reference evidence="2 3" key="1">
    <citation type="journal article" date="2009" name="J. Bacteriol.">
        <title>Complete genome sequence of Robiginitalea biformata HTCC2501.</title>
        <authorList>
            <person name="Oh H.M."/>
            <person name="Giovannoni S.J."/>
            <person name="Lee K."/>
            <person name="Ferriera S."/>
            <person name="Johnson J."/>
            <person name="Cho J.C."/>
        </authorList>
    </citation>
    <scope>NUCLEOTIDE SEQUENCE [LARGE SCALE GENOMIC DNA]</scope>
    <source>
        <strain evidence="3">ATCC BAA-864 / HTCC2501 / KCTC 12146</strain>
    </source>
</reference>
<dbReference type="PANTHER" id="PTHR12110:SF53">
    <property type="entry name" value="BLR5974 PROTEIN"/>
    <property type="match status" value="1"/>
</dbReference>
<dbReference type="InterPro" id="IPR013022">
    <property type="entry name" value="Xyl_isomerase-like_TIM-brl"/>
</dbReference>
<dbReference type="Pfam" id="PF01261">
    <property type="entry name" value="AP_endonuc_2"/>
    <property type="match status" value="1"/>
</dbReference>
<proteinExistence type="predicted"/>
<evidence type="ECO:0000313" key="2">
    <source>
        <dbReference type="EMBL" id="EAR14064.1"/>
    </source>
</evidence>
<evidence type="ECO:0000313" key="3">
    <source>
        <dbReference type="Proteomes" id="UP000009049"/>
    </source>
</evidence>
<dbReference type="STRING" id="313596.RB2501_01520"/>
<dbReference type="AlphaFoldDB" id="A4CPX9"/>
<dbReference type="InterPro" id="IPR036237">
    <property type="entry name" value="Xyl_isomerase-like_sf"/>
</dbReference>
<accession>A4CPX9</accession>
<dbReference type="EMBL" id="CP001712">
    <property type="protein sequence ID" value="EAR14064.1"/>
    <property type="molecule type" value="Genomic_DNA"/>
</dbReference>
<dbReference type="SUPFAM" id="SSF51658">
    <property type="entry name" value="Xylose isomerase-like"/>
    <property type="match status" value="1"/>
</dbReference>
<dbReference type="PANTHER" id="PTHR12110">
    <property type="entry name" value="HYDROXYPYRUVATE ISOMERASE"/>
    <property type="match status" value="1"/>
</dbReference>
<evidence type="ECO:0000259" key="1">
    <source>
        <dbReference type="Pfam" id="PF01261"/>
    </source>
</evidence>
<dbReference type="KEGG" id="rbi:RB2501_01520"/>
<dbReference type="Proteomes" id="UP000009049">
    <property type="component" value="Chromosome"/>
</dbReference>
<dbReference type="InterPro" id="IPR050312">
    <property type="entry name" value="IolE/XylAMocC-like"/>
</dbReference>
<name>A4CPX9_ROBBH</name>